<feature type="transmembrane region" description="Helical" evidence="6">
    <location>
        <begin position="232"/>
        <end position="251"/>
    </location>
</feature>
<organism evidence="18 22">
    <name type="scientific">Bifidobacterium longum subsp. longum</name>
    <dbReference type="NCBI Taxonomy" id="1679"/>
    <lineage>
        <taxon>Bacteria</taxon>
        <taxon>Bacillati</taxon>
        <taxon>Actinomycetota</taxon>
        <taxon>Actinomycetes</taxon>
        <taxon>Bifidobacteriales</taxon>
        <taxon>Bifidobacteriaceae</taxon>
        <taxon>Bifidobacterium</taxon>
    </lineage>
</organism>
<dbReference type="EMBL" id="SHTU01000022">
    <property type="protein sequence ID" value="TCF94865.1"/>
    <property type="molecule type" value="Genomic_DNA"/>
</dbReference>
<dbReference type="EMBL" id="SHTI01000021">
    <property type="protein sequence ID" value="TCF69878.1"/>
    <property type="molecule type" value="Genomic_DNA"/>
</dbReference>
<evidence type="ECO:0000313" key="20">
    <source>
        <dbReference type="Proteomes" id="UP000291226"/>
    </source>
</evidence>
<dbReference type="Proteomes" id="UP000315512">
    <property type="component" value="Unassembled WGS sequence"/>
</dbReference>
<sequence length="299" mass="32395">MTFGQQPQNNGQYNPQYNTPDYNAAQQSGYGQQYAQSGYGQNYYAQPQGAPTYQYVPQGTGAGAGAATINTTMTYNYEEARRVSVTKVYGEMTIGILVTAVVAVLGQITGAYYSFLMATGMVGLIGLCVVQIALAVVLGMRVTKMKSATARVMFYVYAALMGFTLSSIFMVYDLGSIGVALGVTAAFFFALTMFGMTTKFNMLKAGPILMIGLIVLIISQIVLAFVQVDGMTKIVCAIGLILFAGMTIYDAQSTRALLTEYEAQGPEMVKKISILCALNLYLDFVNMFLYILQLLGNRD</sequence>
<evidence type="ECO:0000313" key="25">
    <source>
        <dbReference type="Proteomes" id="UP000292751"/>
    </source>
</evidence>
<evidence type="ECO:0000313" key="19">
    <source>
        <dbReference type="EMBL" id="TPH37366.1"/>
    </source>
</evidence>
<feature type="transmembrane region" description="Helical" evidence="6">
    <location>
        <begin position="88"/>
        <end position="109"/>
    </location>
</feature>
<reference evidence="18" key="3">
    <citation type="submission" date="2019-02" db="EMBL/GenBank/DDBJ databases">
        <authorList>
            <person name="Odamaki T."/>
        </authorList>
    </citation>
    <scope>NUCLEOTIDE SEQUENCE</scope>
    <source>
        <strain evidence="8">MCC10002</strain>
        <strain evidence="9">MCC10015</strain>
        <strain evidence="10">MCC10044</strain>
        <strain evidence="11">MCC10076</strain>
        <strain evidence="12">MCC10083</strain>
        <strain evidence="13">MCC10096</strain>
        <strain evidence="14">MCC10100</strain>
        <strain evidence="15">MCC10102</strain>
        <strain evidence="16">MCC10119</strain>
        <strain evidence="18">MCC10120</strain>
        <strain evidence="17">MCC10126</strain>
    </source>
</reference>
<dbReference type="EMBL" id="SHSV01000025">
    <property type="protein sequence ID" value="TCF45022.1"/>
    <property type="molecule type" value="Genomic_DNA"/>
</dbReference>
<evidence type="ECO:0000256" key="2">
    <source>
        <dbReference type="ARBA" id="ARBA00010350"/>
    </source>
</evidence>
<evidence type="ECO:0000313" key="30">
    <source>
        <dbReference type="Proteomes" id="UP000294241"/>
    </source>
</evidence>
<evidence type="ECO:0000256" key="1">
    <source>
        <dbReference type="ARBA" id="ARBA00004141"/>
    </source>
</evidence>
<evidence type="ECO:0000313" key="14">
    <source>
        <dbReference type="EMBL" id="TCF39057.1"/>
    </source>
</evidence>
<comment type="similarity">
    <text evidence="2 6">Belongs to the BI1 family.</text>
</comment>
<dbReference type="RefSeq" id="WP_007052631.1">
    <property type="nucleotide sequence ID" value="NZ_AP022379.1"/>
</dbReference>
<gene>
    <name evidence="19" type="ORF">FCO76_01940</name>
    <name evidence="8" type="ORF">MCC10002_1606</name>
    <name evidence="9" type="ORF">MCC10015_1323</name>
    <name evidence="10" type="ORF">MCC10044_1350</name>
    <name evidence="11" type="ORF">MCC10076_1281</name>
    <name evidence="12" type="ORF">MCC10083_1135</name>
    <name evidence="13" type="ORF">MCC10096_1437</name>
    <name evidence="14" type="ORF">MCC10100_1238</name>
    <name evidence="15" type="ORF">MCC10102_1355</name>
    <name evidence="16" type="ORF">MCC10119_1263</name>
    <name evidence="18" type="ORF">MCC10120_1315</name>
    <name evidence="17" type="ORF">MCC10126_1355</name>
</gene>
<dbReference type="GO" id="GO:0016020">
    <property type="term" value="C:membrane"/>
    <property type="evidence" value="ECO:0007669"/>
    <property type="project" value="UniProtKB-SubCell"/>
</dbReference>
<dbReference type="EMBL" id="SHSP01000014">
    <property type="protein sequence ID" value="TCF31300.1"/>
    <property type="molecule type" value="Genomic_DNA"/>
</dbReference>
<dbReference type="PANTHER" id="PTHR23291">
    <property type="entry name" value="BAX INHIBITOR-RELATED"/>
    <property type="match status" value="1"/>
</dbReference>
<dbReference type="EMBL" id="SHSD01000033">
    <property type="protein sequence ID" value="TCF09520.1"/>
    <property type="molecule type" value="Genomic_DNA"/>
</dbReference>
<evidence type="ECO:0000313" key="18">
    <source>
        <dbReference type="EMBL" id="TCF94865.1"/>
    </source>
</evidence>
<dbReference type="PANTHER" id="PTHR23291:SF50">
    <property type="entry name" value="PROTEIN LIFEGUARD 4"/>
    <property type="match status" value="1"/>
</dbReference>
<evidence type="ECO:0000256" key="4">
    <source>
        <dbReference type="ARBA" id="ARBA00022989"/>
    </source>
</evidence>
<dbReference type="Pfam" id="PF01027">
    <property type="entry name" value="Bax1-I"/>
    <property type="match status" value="1"/>
</dbReference>
<keyword evidence="3 6" id="KW-0812">Transmembrane</keyword>
<evidence type="ECO:0000256" key="3">
    <source>
        <dbReference type="ARBA" id="ARBA00022692"/>
    </source>
</evidence>
<evidence type="ECO:0000313" key="17">
    <source>
        <dbReference type="EMBL" id="TCF82042.1"/>
    </source>
</evidence>
<dbReference type="Proteomes" id="UP000294241">
    <property type="component" value="Unassembled WGS sequence"/>
</dbReference>
<evidence type="ECO:0000313" key="27">
    <source>
        <dbReference type="Proteomes" id="UP000293319"/>
    </source>
</evidence>
<reference evidence="19" key="2">
    <citation type="journal article" date="2019" name="Appl. Environ. Microbiol.">
        <title>An in vitro enrichment strategy for formulating synergistic synbiotics.</title>
        <authorList>
            <person name="Kok C.R."/>
            <person name="Quintero D.F.G."/>
            <person name="Niyirora C."/>
            <person name="Rose D."/>
            <person name="Li A."/>
            <person name="Hutkins R."/>
        </authorList>
    </citation>
    <scope>NUCLEOTIDE SEQUENCE</scope>
    <source>
        <strain evidence="19">CR15</strain>
    </source>
</reference>
<dbReference type="EMBL" id="SHQV01000017">
    <property type="protein sequence ID" value="TCE43805.1"/>
    <property type="molecule type" value="Genomic_DNA"/>
</dbReference>
<keyword evidence="4 6" id="KW-1133">Transmembrane helix</keyword>
<dbReference type="EMBL" id="SZNG01000002">
    <property type="protein sequence ID" value="TPH37366.1"/>
    <property type="molecule type" value="Genomic_DNA"/>
</dbReference>
<dbReference type="Proteomes" id="UP000293319">
    <property type="component" value="Unassembled WGS sequence"/>
</dbReference>
<dbReference type="AlphaFoldDB" id="A0A087ATR2"/>
<dbReference type="Proteomes" id="UP000292729">
    <property type="component" value="Unassembled WGS sequence"/>
</dbReference>
<evidence type="ECO:0000313" key="8">
    <source>
        <dbReference type="EMBL" id="TCD73266.1"/>
    </source>
</evidence>
<dbReference type="OMA" id="VYGTMSV"/>
<evidence type="ECO:0000313" key="16">
    <source>
        <dbReference type="EMBL" id="TCF69878.1"/>
    </source>
</evidence>
<dbReference type="EMBL" id="SHTN01000026">
    <property type="protein sequence ID" value="TCF82042.1"/>
    <property type="molecule type" value="Genomic_DNA"/>
</dbReference>
<dbReference type="Proteomes" id="UP000293441">
    <property type="component" value="Unassembled WGS sequence"/>
</dbReference>
<dbReference type="Proteomes" id="UP000292751">
    <property type="component" value="Unassembled WGS sequence"/>
</dbReference>
<feature type="transmembrane region" description="Helical" evidence="6">
    <location>
        <begin position="272"/>
        <end position="292"/>
    </location>
</feature>
<evidence type="ECO:0000313" key="26">
    <source>
        <dbReference type="Proteomes" id="UP000292932"/>
    </source>
</evidence>
<reference evidence="19" key="4">
    <citation type="submission" date="2019-04" db="EMBL/GenBank/DDBJ databases">
        <authorList>
            <person name="Kok C.R."/>
            <person name="Hutkins R."/>
        </authorList>
    </citation>
    <scope>NUCLEOTIDE SEQUENCE</scope>
    <source>
        <strain evidence="19">CR15</strain>
    </source>
</reference>
<dbReference type="EMBL" id="SHST01000026">
    <property type="protein sequence ID" value="TCF39057.1"/>
    <property type="molecule type" value="Genomic_DNA"/>
</dbReference>
<evidence type="ECO:0000313" key="24">
    <source>
        <dbReference type="Proteomes" id="UP000292729"/>
    </source>
</evidence>
<feature type="transmembrane region" description="Helical" evidence="6">
    <location>
        <begin position="115"/>
        <end position="140"/>
    </location>
</feature>
<comment type="caution">
    <text evidence="18">The sequence shown here is derived from an EMBL/GenBank/DDBJ whole genome shotgun (WGS) entry which is preliminary data.</text>
</comment>
<dbReference type="Proteomes" id="UP000291501">
    <property type="component" value="Unassembled WGS sequence"/>
</dbReference>
<dbReference type="EMBL" id="SHPX01000027">
    <property type="protein sequence ID" value="TCD97115.1"/>
    <property type="molecule type" value="Genomic_DNA"/>
</dbReference>
<evidence type="ECO:0000313" key="15">
    <source>
        <dbReference type="EMBL" id="TCF45022.1"/>
    </source>
</evidence>
<evidence type="ECO:0000313" key="13">
    <source>
        <dbReference type="EMBL" id="TCF31300.1"/>
    </source>
</evidence>
<evidence type="ECO:0000313" key="29">
    <source>
        <dbReference type="Proteomes" id="UP000293701"/>
    </source>
</evidence>
<protein>
    <submittedName>
        <fullName evidence="19">Bax inhibitor-1/YccA family protein</fullName>
    </submittedName>
</protein>
<dbReference type="InterPro" id="IPR006214">
    <property type="entry name" value="Bax_inhibitor_1-related"/>
</dbReference>
<dbReference type="Proteomes" id="UP000291713">
    <property type="component" value="Unassembled WGS sequence"/>
</dbReference>
<evidence type="ECO:0000256" key="7">
    <source>
        <dbReference type="SAM" id="MobiDB-lite"/>
    </source>
</evidence>
<dbReference type="GeneID" id="69578420"/>
<proteinExistence type="inferred from homology"/>
<dbReference type="Proteomes" id="UP000292692">
    <property type="component" value="Unassembled WGS sequence"/>
</dbReference>
<evidence type="ECO:0000313" key="9">
    <source>
        <dbReference type="EMBL" id="TCD97115.1"/>
    </source>
</evidence>
<dbReference type="EMBL" id="SHRX01000021">
    <property type="protein sequence ID" value="TCE97742.1"/>
    <property type="molecule type" value="Genomic_DNA"/>
</dbReference>
<name>A0A087ATR2_BIFLL</name>
<evidence type="ECO:0000313" key="22">
    <source>
        <dbReference type="Proteomes" id="UP000291713"/>
    </source>
</evidence>
<dbReference type="Proteomes" id="UP000291226">
    <property type="component" value="Unassembled WGS sequence"/>
</dbReference>
<evidence type="ECO:0000313" key="11">
    <source>
        <dbReference type="EMBL" id="TCE97742.1"/>
    </source>
</evidence>
<accession>A0A087ATR2</accession>
<comment type="subcellular location">
    <subcellularLocation>
        <location evidence="1">Membrane</location>
        <topology evidence="1">Multi-pass membrane protein</topology>
    </subcellularLocation>
</comment>
<evidence type="ECO:0000256" key="6">
    <source>
        <dbReference type="RuleBase" id="RU004379"/>
    </source>
</evidence>
<evidence type="ECO:0000313" key="23">
    <source>
        <dbReference type="Proteomes" id="UP000292692"/>
    </source>
</evidence>
<dbReference type="Proteomes" id="UP000293701">
    <property type="component" value="Unassembled WGS sequence"/>
</dbReference>
<evidence type="ECO:0000313" key="10">
    <source>
        <dbReference type="EMBL" id="TCE43805.1"/>
    </source>
</evidence>
<feature type="region of interest" description="Disordered" evidence="7">
    <location>
        <begin position="1"/>
        <end position="22"/>
    </location>
</feature>
<feature type="transmembrane region" description="Helical" evidence="6">
    <location>
        <begin position="177"/>
        <end position="196"/>
    </location>
</feature>
<dbReference type="Proteomes" id="UP000292932">
    <property type="component" value="Unassembled WGS sequence"/>
</dbReference>
<evidence type="ECO:0000313" key="21">
    <source>
        <dbReference type="Proteomes" id="UP000291501"/>
    </source>
</evidence>
<feature type="transmembrane region" description="Helical" evidence="6">
    <location>
        <begin position="208"/>
        <end position="226"/>
    </location>
</feature>
<dbReference type="EMBL" id="SHPM01000031">
    <property type="protein sequence ID" value="TCD73266.1"/>
    <property type="molecule type" value="Genomic_DNA"/>
</dbReference>
<feature type="transmembrane region" description="Helical" evidence="6">
    <location>
        <begin position="152"/>
        <end position="171"/>
    </location>
</feature>
<keyword evidence="5 6" id="KW-0472">Membrane</keyword>
<dbReference type="CDD" id="cd10432">
    <property type="entry name" value="BI-1-like_bacterial"/>
    <property type="match status" value="1"/>
</dbReference>
<reference evidence="20 21" key="1">
    <citation type="journal article" date="2018" name="Sci. Rep.">
        <title>Genomic diversity and distribution of Bifidobacterium longum subsp. longum across the human lifespan.</title>
        <authorList>
            <person name="Odamaki T."/>
            <person name="Bottacini F."/>
            <person name="Kato K."/>
            <person name="Mitsuyama E."/>
            <person name="Yoshida K."/>
            <person name="Horigome A."/>
            <person name="Xiao J.Z."/>
            <person name="van Sinderen D."/>
        </authorList>
    </citation>
    <scope>NUCLEOTIDE SEQUENCE [LARGE SCALE GENOMIC DNA]</scope>
    <source>
        <strain evidence="8 29">MCC10002</strain>
        <strain evidence="9 28">MCC10015</strain>
        <strain evidence="10 27">MCC10044</strain>
        <strain evidence="11 25">MCC10076</strain>
        <strain evidence="12 20">MCC10083</strain>
        <strain evidence="13 26">MCC10096</strain>
        <strain evidence="14 30">MCC10100</strain>
        <strain evidence="15 23">MCC10102</strain>
        <strain evidence="16 24">MCC10119</strain>
        <strain evidence="18 22">MCC10120</strain>
        <strain evidence="17 21">MCC10126</strain>
    </source>
</reference>
<evidence type="ECO:0000256" key="5">
    <source>
        <dbReference type="ARBA" id="ARBA00023136"/>
    </source>
</evidence>
<evidence type="ECO:0000313" key="28">
    <source>
        <dbReference type="Proteomes" id="UP000293441"/>
    </source>
</evidence>
<evidence type="ECO:0000313" key="12">
    <source>
        <dbReference type="EMBL" id="TCF09520.1"/>
    </source>
</evidence>